<feature type="region of interest" description="Disordered" evidence="1">
    <location>
        <begin position="1"/>
        <end position="20"/>
    </location>
</feature>
<evidence type="ECO:0000313" key="3">
    <source>
        <dbReference type="Proteomes" id="UP001220238"/>
    </source>
</evidence>
<proteinExistence type="predicted"/>
<protein>
    <submittedName>
        <fullName evidence="2">TOMM leader peptide-binding protein</fullName>
    </submittedName>
</protein>
<dbReference type="AlphaFoldDB" id="A0AB38XXM3"/>
<dbReference type="NCBIfam" id="TIGR03882">
    <property type="entry name" value="cyclo_dehyd_2"/>
    <property type="match status" value="1"/>
</dbReference>
<dbReference type="GeneID" id="92767391"/>
<dbReference type="RefSeq" id="WP_224792266.1">
    <property type="nucleotide sequence ID" value="NZ_CP046975.1"/>
</dbReference>
<name>A0AB38XXM3_CORAY</name>
<accession>A0AB38XXM3</accession>
<dbReference type="EMBL" id="CP120206">
    <property type="protein sequence ID" value="WET44736.1"/>
    <property type="molecule type" value="Genomic_DNA"/>
</dbReference>
<evidence type="ECO:0000256" key="1">
    <source>
        <dbReference type="SAM" id="MobiDB-lite"/>
    </source>
</evidence>
<dbReference type="Proteomes" id="UP001220238">
    <property type="component" value="Chromosome"/>
</dbReference>
<reference evidence="2" key="1">
    <citation type="submission" date="2023-03" db="EMBL/GenBank/DDBJ databases">
        <title>Corynebacterium amycolatum SB-1.</title>
        <authorList>
            <person name="Jo H."/>
        </authorList>
    </citation>
    <scope>NUCLEOTIDE SEQUENCE</scope>
    <source>
        <strain evidence="2">SB-1</strain>
    </source>
</reference>
<gene>
    <name evidence="2" type="ORF">P2W56_04720</name>
</gene>
<dbReference type="InterPro" id="IPR022291">
    <property type="entry name" value="Bacteriocin_synth_cyclodeHase"/>
</dbReference>
<evidence type="ECO:0000313" key="2">
    <source>
        <dbReference type="EMBL" id="WET44736.1"/>
    </source>
</evidence>
<dbReference type="Gene3D" id="3.40.50.720">
    <property type="entry name" value="NAD(P)-binding Rossmann-like Domain"/>
    <property type="match status" value="1"/>
</dbReference>
<organism evidence="2 3">
    <name type="scientific">Corynebacterium amycolatum</name>
    <dbReference type="NCBI Taxonomy" id="43765"/>
    <lineage>
        <taxon>Bacteria</taxon>
        <taxon>Bacillati</taxon>
        <taxon>Actinomycetota</taxon>
        <taxon>Actinomycetes</taxon>
        <taxon>Mycobacteriales</taxon>
        <taxon>Corynebacteriaceae</taxon>
        <taxon>Corynebacterium</taxon>
    </lineage>
</organism>
<feature type="compositionally biased region" description="Basic and acidic residues" evidence="1">
    <location>
        <begin position="1"/>
        <end position="12"/>
    </location>
</feature>
<sequence>MGEYRDTSRGRDGTAGVIGSDAPAAQTLAAPTTDYALRPEIPIIMRPGARIQFGVEPERSMILPLSDGTPPGPVFSALLAAHRGSTLSEAFADSHDKLSPQFITALISDLHRAALVQKPPTRRRITLIGRDSLRTGLLKELRRTGCGSWTKAMSPTRNATLKISQSTPEDIGLAVVTGMEVPSMPLVRALFHRGIEHLHTHFRDGALILGPLVQPGQGPCSMCFEAYRRDRDPVRALIALQLRTFTPVTAPEWLNTAVPLLVGQLRRPDLSDLCATEVRIDLESLDITRTTVAPHPQCPVCGHGNSQMQFM</sequence>